<dbReference type="SUPFAM" id="SSF52172">
    <property type="entry name" value="CheY-like"/>
    <property type="match status" value="1"/>
</dbReference>
<dbReference type="EMBL" id="QENQ01000001">
    <property type="protein sequence ID" value="PVX30339.1"/>
    <property type="molecule type" value="Genomic_DNA"/>
</dbReference>
<comment type="caution">
    <text evidence="4">The sequence shown here is derived from an EMBL/GenBank/DDBJ whole genome shotgun (WGS) entry which is preliminary data.</text>
</comment>
<keyword evidence="5" id="KW-1185">Reference proteome</keyword>
<evidence type="ECO:0000313" key="4">
    <source>
        <dbReference type="EMBL" id="PVX30339.1"/>
    </source>
</evidence>
<organism evidence="4 5">
    <name type="scientific">Sphingomonas pokkalii</name>
    <dbReference type="NCBI Taxonomy" id="2175090"/>
    <lineage>
        <taxon>Bacteria</taxon>
        <taxon>Pseudomonadati</taxon>
        <taxon>Pseudomonadota</taxon>
        <taxon>Alphaproteobacteria</taxon>
        <taxon>Sphingomonadales</taxon>
        <taxon>Sphingomonadaceae</taxon>
        <taxon>Sphingomonas</taxon>
    </lineage>
</organism>
<dbReference type="GO" id="GO:0000160">
    <property type="term" value="P:phosphorelay signal transduction system"/>
    <property type="evidence" value="ECO:0007669"/>
    <property type="project" value="InterPro"/>
</dbReference>
<keyword evidence="1 2" id="KW-0597">Phosphoprotein</keyword>
<dbReference type="InterPro" id="IPR001789">
    <property type="entry name" value="Sig_transdc_resp-reg_receiver"/>
</dbReference>
<dbReference type="PANTHER" id="PTHR44591">
    <property type="entry name" value="STRESS RESPONSE REGULATOR PROTEIN 1"/>
    <property type="match status" value="1"/>
</dbReference>
<dbReference type="Pfam" id="PF00072">
    <property type="entry name" value="Response_reg"/>
    <property type="match status" value="1"/>
</dbReference>
<reference evidence="4 5" key="1">
    <citation type="submission" date="2018-05" db="EMBL/GenBank/DDBJ databases">
        <title>Description of Sphingomonas pokkalii sp nov, isolated from the rhizosphere of saline tolerant pokkali rice and its draft genome analysis.</title>
        <authorList>
            <person name="Menon R."/>
            <person name="Kumari S."/>
            <person name="Rameshkumar N."/>
        </authorList>
    </citation>
    <scope>NUCLEOTIDE SEQUENCE [LARGE SCALE GENOMIC DNA]</scope>
    <source>
        <strain evidence="4 5">L3B27</strain>
    </source>
</reference>
<gene>
    <name evidence="4" type="ORF">DD559_14145</name>
</gene>
<dbReference type="OrthoDB" id="9782655at2"/>
<evidence type="ECO:0000256" key="2">
    <source>
        <dbReference type="PROSITE-ProRule" id="PRU00169"/>
    </source>
</evidence>
<dbReference type="PANTHER" id="PTHR44591:SF25">
    <property type="entry name" value="CHEMOTAXIS TWO-COMPONENT RESPONSE REGULATOR"/>
    <property type="match status" value="1"/>
</dbReference>
<dbReference type="Proteomes" id="UP000245890">
    <property type="component" value="Unassembled WGS sequence"/>
</dbReference>
<dbReference type="Gene3D" id="3.40.50.2300">
    <property type="match status" value="1"/>
</dbReference>
<accession>A0A2U0SG39</accession>
<dbReference type="AlphaFoldDB" id="A0A2U0SG39"/>
<feature type="domain" description="Response regulatory" evidence="3">
    <location>
        <begin position="21"/>
        <end position="134"/>
    </location>
</feature>
<dbReference type="PROSITE" id="PS50110">
    <property type="entry name" value="RESPONSE_REGULATORY"/>
    <property type="match status" value="1"/>
</dbReference>
<feature type="modified residue" description="4-aspartylphosphate" evidence="2">
    <location>
        <position position="69"/>
    </location>
</feature>
<evidence type="ECO:0000256" key="1">
    <source>
        <dbReference type="ARBA" id="ARBA00022553"/>
    </source>
</evidence>
<proteinExistence type="predicted"/>
<protein>
    <recommendedName>
        <fullName evidence="3">Response regulatory domain-containing protein</fullName>
    </recommendedName>
</protein>
<dbReference type="InterPro" id="IPR050595">
    <property type="entry name" value="Bact_response_regulator"/>
</dbReference>
<dbReference type="SMART" id="SM00448">
    <property type="entry name" value="REC"/>
    <property type="match status" value="1"/>
</dbReference>
<evidence type="ECO:0000313" key="5">
    <source>
        <dbReference type="Proteomes" id="UP000245890"/>
    </source>
</evidence>
<name>A0A2U0SG39_9SPHN</name>
<sequence length="135" mass="14263">MSPRSSGFPGRRGVPSVPAPILAVIDDDPLVRGAISSLVRSLGYGIAPFDSAEAFLEAAPTEVACILTDLQMPGLSGLDLCRLVREEGSQVPMILMTAYATPQTWERAAAYGLVALLEKPLDPDRLAASLVTALR</sequence>
<evidence type="ECO:0000259" key="3">
    <source>
        <dbReference type="PROSITE" id="PS50110"/>
    </source>
</evidence>
<dbReference type="InterPro" id="IPR011006">
    <property type="entry name" value="CheY-like_superfamily"/>
</dbReference>